<protein>
    <recommendedName>
        <fullName evidence="10">FUSC family protein</fullName>
    </recommendedName>
</protein>
<feature type="transmembrane region" description="Helical" evidence="7">
    <location>
        <begin position="409"/>
        <end position="428"/>
    </location>
</feature>
<evidence type="ECO:0000256" key="2">
    <source>
        <dbReference type="ARBA" id="ARBA00022448"/>
    </source>
</evidence>
<organism evidence="8 9">
    <name type="scientific">Photobacterium lutimaris</name>
    <dbReference type="NCBI Taxonomy" id="388278"/>
    <lineage>
        <taxon>Bacteria</taxon>
        <taxon>Pseudomonadati</taxon>
        <taxon>Pseudomonadota</taxon>
        <taxon>Gammaproteobacteria</taxon>
        <taxon>Vibrionales</taxon>
        <taxon>Vibrionaceae</taxon>
        <taxon>Photobacterium</taxon>
    </lineage>
</organism>
<comment type="caution">
    <text evidence="8">The sequence shown here is derived from an EMBL/GenBank/DDBJ whole genome shotgun (WGS) entry which is preliminary data.</text>
</comment>
<evidence type="ECO:0000256" key="1">
    <source>
        <dbReference type="ARBA" id="ARBA00004651"/>
    </source>
</evidence>
<dbReference type="InterPro" id="IPR006726">
    <property type="entry name" value="PHBA_efflux_AaeB/fusaric-R"/>
</dbReference>
<dbReference type="RefSeq" id="WP_107346978.1">
    <property type="nucleotide sequence ID" value="NZ_PYMH01000001.1"/>
</dbReference>
<reference evidence="8 9" key="1">
    <citation type="submission" date="2018-03" db="EMBL/GenBank/DDBJ databases">
        <title>Whole genome sequencing of Histamine producing bacteria.</title>
        <authorList>
            <person name="Butler K."/>
        </authorList>
    </citation>
    <scope>NUCLEOTIDE SEQUENCE [LARGE SCALE GENOMIC DNA]</scope>
    <source>
        <strain evidence="8 9">JCM 13586</strain>
    </source>
</reference>
<keyword evidence="4 7" id="KW-0812">Transmembrane</keyword>
<evidence type="ECO:0008006" key="10">
    <source>
        <dbReference type="Google" id="ProtNLM"/>
    </source>
</evidence>
<feature type="transmembrane region" description="Helical" evidence="7">
    <location>
        <begin position="458"/>
        <end position="476"/>
    </location>
</feature>
<dbReference type="OrthoDB" id="5750541at2"/>
<feature type="transmembrane region" description="Helical" evidence="7">
    <location>
        <begin position="433"/>
        <end position="452"/>
    </location>
</feature>
<feature type="transmembrane region" description="Helical" evidence="7">
    <location>
        <begin position="508"/>
        <end position="528"/>
    </location>
</feature>
<evidence type="ECO:0000256" key="5">
    <source>
        <dbReference type="ARBA" id="ARBA00022989"/>
    </source>
</evidence>
<name>A0A2T3J2Z1_9GAMM</name>
<sequence>MLDQRCILPLKVATALTLAIVSALWLGWERPYWAGFAVIVMAATETFGHSMKKGRHRLLGTLLGVIAAFLLVGLFAQQLVLFTLFYSAFAAACVYLQDNPRNGYLWTISLVVGTLVIVMGKLQPELTFAVAVLRVQETILGIFCFTLVFSLLWPRSSRHTVLSTLRQYFDSQSQHIEAAITELDENGRFTQPLHLGDSLKQLTQLEDLIYAAQADSYHIASDRQQWQTLLDRLNQWALLCGHLAEHTEALSTPLDSSLTPQIRDLLKRITVRIASCQQLLQDPLPAKLQYNNPDPQPINLPSGRLDLDDHLEQGSTMLLATQLSQIDQLHHDILRSLVEVNRFELESISALEQPPRLRPTPSDPHRTADRARRNKWGFRPDSAIHAIKICLIIWVCIALWIYVPMPGGAMVVLLGAILGAIVIPLPFVSIWALLILIFVWSLFVLIQYVFIMPTFTEVWQLVAFYFINIFCIWRIFHQPQHAIHRLLGSQILILMTSGAMQLTPVYDIQLALLQLMLVSIVMLVIFFVNQGIFPSSPEATLLRQLSSLCNGLQQRLTSLSKPCLLNTLATTGQDPLRAITGADLAMQKIHWPHFPEQDPSRVAALIDHGYNTCLHLRAFEDSYRLWSTSSSNPAICRLINHAIEALANVMEGTAVSEQLTDHEQKLNALMFELYRDLKYLEQDSVLRLSLSQADIDASYRLLASLQLLIGSLQSLANEVHANQLHQLRLRPFTL</sequence>
<keyword evidence="9" id="KW-1185">Reference proteome</keyword>
<dbReference type="GO" id="GO:0022857">
    <property type="term" value="F:transmembrane transporter activity"/>
    <property type="evidence" value="ECO:0007669"/>
    <property type="project" value="InterPro"/>
</dbReference>
<evidence type="ECO:0000256" key="4">
    <source>
        <dbReference type="ARBA" id="ARBA00022692"/>
    </source>
</evidence>
<dbReference type="EMBL" id="PYMH01000001">
    <property type="protein sequence ID" value="PSU35623.1"/>
    <property type="molecule type" value="Genomic_DNA"/>
</dbReference>
<feature type="transmembrane region" description="Helical" evidence="7">
    <location>
        <begin position="58"/>
        <end position="74"/>
    </location>
</feature>
<feature type="transmembrane region" description="Helical" evidence="7">
    <location>
        <begin position="80"/>
        <end position="96"/>
    </location>
</feature>
<evidence type="ECO:0000256" key="3">
    <source>
        <dbReference type="ARBA" id="ARBA00022475"/>
    </source>
</evidence>
<dbReference type="Pfam" id="PF04632">
    <property type="entry name" value="FUSC"/>
    <property type="match status" value="1"/>
</dbReference>
<dbReference type="PANTHER" id="PTHR30509">
    <property type="entry name" value="P-HYDROXYBENZOIC ACID EFFLUX PUMP SUBUNIT-RELATED"/>
    <property type="match status" value="1"/>
</dbReference>
<keyword evidence="3" id="KW-1003">Cell membrane</keyword>
<proteinExistence type="predicted"/>
<feature type="transmembrane region" description="Helical" evidence="7">
    <location>
        <begin position="32"/>
        <end position="51"/>
    </location>
</feature>
<dbReference type="GO" id="GO:0005886">
    <property type="term" value="C:plasma membrane"/>
    <property type="evidence" value="ECO:0007669"/>
    <property type="project" value="UniProtKB-SubCell"/>
</dbReference>
<evidence type="ECO:0000256" key="7">
    <source>
        <dbReference type="SAM" id="Phobius"/>
    </source>
</evidence>
<feature type="transmembrane region" description="Helical" evidence="7">
    <location>
        <begin position="128"/>
        <end position="153"/>
    </location>
</feature>
<dbReference type="AlphaFoldDB" id="A0A2T3J2Z1"/>
<feature type="transmembrane region" description="Helical" evidence="7">
    <location>
        <begin position="103"/>
        <end position="122"/>
    </location>
</feature>
<evidence type="ECO:0000313" key="9">
    <source>
        <dbReference type="Proteomes" id="UP000241222"/>
    </source>
</evidence>
<dbReference type="PANTHER" id="PTHR30509:SF9">
    <property type="entry name" value="MULTIDRUG RESISTANCE PROTEIN MDTO"/>
    <property type="match status" value="1"/>
</dbReference>
<gene>
    <name evidence="8" type="ORF">C9I99_00965</name>
</gene>
<keyword evidence="6 7" id="KW-0472">Membrane</keyword>
<comment type="subcellular location">
    <subcellularLocation>
        <location evidence="1">Cell membrane</location>
        <topology evidence="1">Multi-pass membrane protein</topology>
    </subcellularLocation>
</comment>
<evidence type="ECO:0000256" key="6">
    <source>
        <dbReference type="ARBA" id="ARBA00023136"/>
    </source>
</evidence>
<dbReference type="Proteomes" id="UP000241222">
    <property type="component" value="Unassembled WGS sequence"/>
</dbReference>
<feature type="transmembrane region" description="Helical" evidence="7">
    <location>
        <begin position="382"/>
        <end position="403"/>
    </location>
</feature>
<evidence type="ECO:0000313" key="8">
    <source>
        <dbReference type="EMBL" id="PSU35623.1"/>
    </source>
</evidence>
<keyword evidence="2" id="KW-0813">Transport</keyword>
<feature type="transmembrane region" description="Helical" evidence="7">
    <location>
        <begin position="7"/>
        <end position="26"/>
    </location>
</feature>
<keyword evidence="5 7" id="KW-1133">Transmembrane helix</keyword>
<accession>A0A2T3J2Z1</accession>